<protein>
    <recommendedName>
        <fullName evidence="2">5'-nucleotidase</fullName>
    </recommendedName>
</protein>
<dbReference type="InterPro" id="IPR023198">
    <property type="entry name" value="PGP-like_dom2"/>
</dbReference>
<evidence type="ECO:0000313" key="1">
    <source>
        <dbReference type="EMBL" id="SUZ85103.1"/>
    </source>
</evidence>
<proteinExistence type="predicted"/>
<dbReference type="InterPro" id="IPR036412">
    <property type="entry name" value="HAD-like_sf"/>
</dbReference>
<dbReference type="Gene3D" id="1.10.150.240">
    <property type="entry name" value="Putative phosphatase, domain 2"/>
    <property type="match status" value="1"/>
</dbReference>
<dbReference type="SUPFAM" id="SSF56784">
    <property type="entry name" value="HAD-like"/>
    <property type="match status" value="1"/>
</dbReference>
<name>A0A381R6A2_9ZZZZ</name>
<dbReference type="PANTHER" id="PTHR47478">
    <property type="match status" value="1"/>
</dbReference>
<gene>
    <name evidence="1" type="ORF">METZ01_LOCUS37957</name>
</gene>
<evidence type="ECO:0008006" key="2">
    <source>
        <dbReference type="Google" id="ProtNLM"/>
    </source>
</evidence>
<accession>A0A381R6A2</accession>
<dbReference type="NCBIfam" id="TIGR01549">
    <property type="entry name" value="HAD-SF-IA-v1"/>
    <property type="match status" value="1"/>
</dbReference>
<dbReference type="InterPro" id="IPR041492">
    <property type="entry name" value="HAD_2"/>
</dbReference>
<organism evidence="1">
    <name type="scientific">marine metagenome</name>
    <dbReference type="NCBI Taxonomy" id="408172"/>
    <lineage>
        <taxon>unclassified sequences</taxon>
        <taxon>metagenomes</taxon>
        <taxon>ecological metagenomes</taxon>
    </lineage>
</organism>
<dbReference type="EMBL" id="UINC01001620">
    <property type="protein sequence ID" value="SUZ85103.1"/>
    <property type="molecule type" value="Genomic_DNA"/>
</dbReference>
<sequence length="172" mass="19980">MYRDEKITKEFLRHNRLKSTFQKLNLDVKDKIIDQISDDYIFSLPNNNFLIRNGIFILDYLIDKYKLHIITNGFTEVQNKKIINSNLKKYFTCIVDSETVGVKKPNIRIFKYALEVSNADPENSLMIGDNLEADILGAMNAGFNAVHFNNNNEPIHDHCMIINDLKNLKEVL</sequence>
<dbReference type="InterPro" id="IPR023214">
    <property type="entry name" value="HAD_sf"/>
</dbReference>
<dbReference type="AlphaFoldDB" id="A0A381R6A2"/>
<dbReference type="InterPro" id="IPR006439">
    <property type="entry name" value="HAD-SF_hydro_IA"/>
</dbReference>
<dbReference type="Pfam" id="PF13419">
    <property type="entry name" value="HAD_2"/>
    <property type="match status" value="1"/>
</dbReference>
<reference evidence="1" key="1">
    <citation type="submission" date="2018-05" db="EMBL/GenBank/DDBJ databases">
        <authorList>
            <person name="Lanie J.A."/>
            <person name="Ng W.-L."/>
            <person name="Kazmierczak K.M."/>
            <person name="Andrzejewski T.M."/>
            <person name="Davidsen T.M."/>
            <person name="Wayne K.J."/>
            <person name="Tettelin H."/>
            <person name="Glass J.I."/>
            <person name="Rusch D."/>
            <person name="Podicherti R."/>
            <person name="Tsui H.-C.T."/>
            <person name="Winkler M.E."/>
        </authorList>
    </citation>
    <scope>NUCLEOTIDE SEQUENCE</scope>
</reference>
<dbReference type="InterPro" id="IPR052550">
    <property type="entry name" value="Pyrimidine_5'-ntase_YjjG"/>
</dbReference>
<dbReference type="Gene3D" id="3.40.50.1000">
    <property type="entry name" value="HAD superfamily/HAD-like"/>
    <property type="match status" value="1"/>
</dbReference>
<dbReference type="PANTHER" id="PTHR47478:SF1">
    <property type="entry name" value="PYRIMIDINE 5'-NUCLEOTIDASE YJJG"/>
    <property type="match status" value="1"/>
</dbReference>